<sequence length="602" mass="68313">MKNKIFLFLLTLSVLFAFNVSAQPLAAFPDDPVLKAMEDELQRNYDGLKIPENLRIPYSESFGLLSQPGTGSDKFREDPNAAHRAPSDPATMPGGPANHPYFISYTIELYKTHQAAAIFGKLVGEGSSSFSRGEVDLRIGDYSLDNTPEGRWRHRSGGYQSNVPAEADYWGLRKSLWWQSDVAFKRAIEQYSRKKMLMKTKKRKEPLDDLSREKPYRYFQQPPDEKLEWDKIKDILKDVSRLFREYPRIDRSQAEALVQFRKHYFVNSEGTANRTFGSNGSINVEMSGLTDNGLMLKDGFSVDYSSDQDLKAILKKARIEIEKFCEQLEAQPMEDYFGPVLLEGQAAAEFIVQAVVPLMQAERDPVSDYEYADNTSSDLKKWLNKRITAPHITLMDDPSAAVYEKDSLAGHYAVDDEGVPGRRIALIEDGILKTFYMSRSPIEKLYGSNGHLRGGQLMPGNLFLSSSKGLSQKKLLKTMEKLCREKGNDYGIIIKRLEPKKYSLGYLDAALKALEAYRYDLRTRQLTLVRNLVLRDVSRRTLRDIYRTGEKPMVYNSRIGSGIQSESFAVITPDILLDQIEASGPSEVGSQPPFLKNPFFEK</sequence>
<dbReference type="InterPro" id="IPR036059">
    <property type="entry name" value="TldD/PmbA_sf"/>
</dbReference>
<evidence type="ECO:0000256" key="1">
    <source>
        <dbReference type="ARBA" id="ARBA00005836"/>
    </source>
</evidence>
<dbReference type="SUPFAM" id="SSF111283">
    <property type="entry name" value="Putative modulator of DNA gyrase, PmbA/TldD"/>
    <property type="match status" value="1"/>
</dbReference>
<protein>
    <recommendedName>
        <fullName evidence="4">Metalloprotease TldD/E C-terminal domain-containing protein</fullName>
    </recommendedName>
</protein>
<feature type="domain" description="Metalloprotease TldD/E C-terminal" evidence="4">
    <location>
        <begin position="339"/>
        <end position="481"/>
    </location>
</feature>
<feature type="region of interest" description="Disordered" evidence="2">
    <location>
        <begin position="68"/>
        <end position="94"/>
    </location>
</feature>
<dbReference type="GO" id="GO:0008237">
    <property type="term" value="F:metallopeptidase activity"/>
    <property type="evidence" value="ECO:0007669"/>
    <property type="project" value="InterPro"/>
</dbReference>
<dbReference type="InterPro" id="IPR051463">
    <property type="entry name" value="Peptidase_U62_metallo"/>
</dbReference>
<dbReference type="GO" id="GO:0006508">
    <property type="term" value="P:proteolysis"/>
    <property type="evidence" value="ECO:0007669"/>
    <property type="project" value="InterPro"/>
</dbReference>
<dbReference type="GO" id="GO:0005829">
    <property type="term" value="C:cytosol"/>
    <property type="evidence" value="ECO:0007669"/>
    <property type="project" value="TreeGrafter"/>
</dbReference>
<accession>A0A1F5RC40</accession>
<evidence type="ECO:0000256" key="2">
    <source>
        <dbReference type="SAM" id="MobiDB-lite"/>
    </source>
</evidence>
<gene>
    <name evidence="5" type="ORF">A2024_03145</name>
</gene>
<evidence type="ECO:0000256" key="3">
    <source>
        <dbReference type="SAM" id="SignalP"/>
    </source>
</evidence>
<dbReference type="InterPro" id="IPR045569">
    <property type="entry name" value="Metalloprtase-TldD/E_C"/>
</dbReference>
<feature type="chain" id="PRO_5009520660" description="Metalloprotease TldD/E C-terminal domain-containing protein" evidence="3">
    <location>
        <begin position="23"/>
        <end position="602"/>
    </location>
</feature>
<dbReference type="Proteomes" id="UP000177230">
    <property type="component" value="Unassembled WGS sequence"/>
</dbReference>
<comment type="similarity">
    <text evidence="1">Belongs to the peptidase U62 family.</text>
</comment>
<feature type="signal peptide" evidence="3">
    <location>
        <begin position="1"/>
        <end position="22"/>
    </location>
</feature>
<evidence type="ECO:0000313" key="5">
    <source>
        <dbReference type="EMBL" id="OGF11997.1"/>
    </source>
</evidence>
<reference evidence="5 6" key="1">
    <citation type="journal article" date="2016" name="Nat. Commun.">
        <title>Thousands of microbial genomes shed light on interconnected biogeochemical processes in an aquifer system.</title>
        <authorList>
            <person name="Anantharaman K."/>
            <person name="Brown C.T."/>
            <person name="Hug L.A."/>
            <person name="Sharon I."/>
            <person name="Castelle C.J."/>
            <person name="Probst A.J."/>
            <person name="Thomas B.C."/>
            <person name="Singh A."/>
            <person name="Wilkins M.J."/>
            <person name="Karaoz U."/>
            <person name="Brodie E.L."/>
            <person name="Williams K.H."/>
            <person name="Hubbard S.S."/>
            <person name="Banfield J.F."/>
        </authorList>
    </citation>
    <scope>NUCLEOTIDE SEQUENCE [LARGE SCALE GENOMIC DNA]</scope>
</reference>
<organism evidence="5 6">
    <name type="scientific">Candidatus Edwardsbacteria bacterium GWF2_54_11</name>
    <dbReference type="NCBI Taxonomy" id="1817851"/>
    <lineage>
        <taxon>Bacteria</taxon>
        <taxon>Candidatus Edwardsiibacteriota</taxon>
    </lineage>
</organism>
<proteinExistence type="inferred from homology"/>
<dbReference type="PANTHER" id="PTHR30624:SF0">
    <property type="entry name" value="METALLOPROTEASE SLR0863"/>
    <property type="match status" value="1"/>
</dbReference>
<name>A0A1F5RC40_9BACT</name>
<evidence type="ECO:0000259" key="4">
    <source>
        <dbReference type="Pfam" id="PF19289"/>
    </source>
</evidence>
<keyword evidence="3" id="KW-0732">Signal</keyword>
<comment type="caution">
    <text evidence="5">The sequence shown here is derived from an EMBL/GenBank/DDBJ whole genome shotgun (WGS) entry which is preliminary data.</text>
</comment>
<dbReference type="EMBL" id="MFFM01000034">
    <property type="protein sequence ID" value="OGF11997.1"/>
    <property type="molecule type" value="Genomic_DNA"/>
</dbReference>
<dbReference type="PANTHER" id="PTHR30624">
    <property type="entry name" value="UNCHARACTERIZED PROTEIN TLDD AND PMBA"/>
    <property type="match status" value="1"/>
</dbReference>
<evidence type="ECO:0000313" key="6">
    <source>
        <dbReference type="Proteomes" id="UP000177230"/>
    </source>
</evidence>
<dbReference type="Pfam" id="PF19289">
    <property type="entry name" value="PmbA_TldD_3rd"/>
    <property type="match status" value="1"/>
</dbReference>
<dbReference type="AlphaFoldDB" id="A0A1F5RC40"/>